<reference evidence="4" key="1">
    <citation type="journal article" date="2014" name="Int. J. Syst. Evol. Microbiol.">
        <title>Complete genome sequence of Corynebacterium casei LMG S-19264T (=DSM 44701T), isolated from a smear-ripened cheese.</title>
        <authorList>
            <consortium name="US DOE Joint Genome Institute (JGI-PGF)"/>
            <person name="Walter F."/>
            <person name="Albersmeier A."/>
            <person name="Kalinowski J."/>
            <person name="Ruckert C."/>
        </authorList>
    </citation>
    <scope>NUCLEOTIDE SEQUENCE</scope>
    <source>
        <strain evidence="4">JCM 11219</strain>
    </source>
</reference>
<reference evidence="4" key="2">
    <citation type="submission" date="2020-09" db="EMBL/GenBank/DDBJ databases">
        <authorList>
            <person name="Sun Q."/>
            <person name="Ohkuma M."/>
        </authorList>
    </citation>
    <scope>NUCLEOTIDE SEQUENCE</scope>
    <source>
        <strain evidence="4">JCM 11219</strain>
    </source>
</reference>
<dbReference type="GO" id="GO:0005829">
    <property type="term" value="C:cytosol"/>
    <property type="evidence" value="ECO:0007669"/>
    <property type="project" value="TreeGrafter"/>
</dbReference>
<evidence type="ECO:0000256" key="1">
    <source>
        <dbReference type="ARBA" id="ARBA00001713"/>
    </source>
</evidence>
<dbReference type="GO" id="GO:0006014">
    <property type="term" value="P:D-ribose metabolic process"/>
    <property type="evidence" value="ECO:0007669"/>
    <property type="project" value="TreeGrafter"/>
</dbReference>
<feature type="binding site" evidence="3">
    <location>
        <begin position="103"/>
        <end position="106"/>
    </location>
    <ligand>
        <name>substrate</name>
    </ligand>
</feature>
<keyword evidence="2 3" id="KW-0413">Isomerase</keyword>
<sequence>MIVSSADIAREAAAKEAIKYVTDGAVVGVGTGSTAMVFLRELHRLISNGHVKDVLLVPTSTETEIEIINLGLAHLLRYPWQVNHIDVAVDGADEVDRNKNLVKGGGAALTREKIVDYWARSFVVIVDESKVFDKIPAKHPIPIEVIPFAWPIVKARLEEIGGVVNLRFGSGKRGPIVTDNGNYILDYVPKTEIVPDEAEGFIKRVPGVVEVGLFNGKRVSKVIIGRPNGSIITMD</sequence>
<dbReference type="NCBIfam" id="NF001924">
    <property type="entry name" value="PRK00702.1"/>
    <property type="match status" value="1"/>
</dbReference>
<dbReference type="InterPro" id="IPR004788">
    <property type="entry name" value="Ribose5P_isomerase_type_A"/>
</dbReference>
<organism evidence="4 5">
    <name type="scientific">Vulcanisaeta souniana JCM 11219</name>
    <dbReference type="NCBI Taxonomy" id="1293586"/>
    <lineage>
        <taxon>Archaea</taxon>
        <taxon>Thermoproteota</taxon>
        <taxon>Thermoprotei</taxon>
        <taxon>Thermoproteales</taxon>
        <taxon>Thermoproteaceae</taxon>
        <taxon>Vulcanisaeta</taxon>
    </lineage>
</organism>
<dbReference type="UniPathway" id="UPA00115">
    <property type="reaction ID" value="UER00412"/>
</dbReference>
<dbReference type="PANTHER" id="PTHR11934">
    <property type="entry name" value="RIBOSE-5-PHOSPHATE ISOMERASE"/>
    <property type="match status" value="1"/>
</dbReference>
<comment type="subunit">
    <text evidence="3">Homodimer.</text>
</comment>
<dbReference type="GO" id="GO:0004751">
    <property type="term" value="F:ribose-5-phosphate isomerase activity"/>
    <property type="evidence" value="ECO:0007669"/>
    <property type="project" value="UniProtKB-UniRule"/>
</dbReference>
<comment type="catalytic activity">
    <reaction evidence="1 3">
        <text>aldehydo-D-ribose 5-phosphate = D-ribulose 5-phosphate</text>
        <dbReference type="Rhea" id="RHEA:14657"/>
        <dbReference type="ChEBI" id="CHEBI:58121"/>
        <dbReference type="ChEBI" id="CHEBI:58273"/>
        <dbReference type="EC" id="5.3.1.6"/>
    </reaction>
</comment>
<comment type="similarity">
    <text evidence="3">Belongs to the ribose 5-phosphate isomerase family.</text>
</comment>
<gene>
    <name evidence="3" type="primary">rpiA</name>
    <name evidence="4" type="ORF">GCM10007112_22940</name>
</gene>
<evidence type="ECO:0000256" key="3">
    <source>
        <dbReference type="HAMAP-Rule" id="MF_00170"/>
    </source>
</evidence>
<feature type="binding site" evidence="3">
    <location>
        <begin position="90"/>
        <end position="93"/>
    </location>
    <ligand>
        <name>substrate</name>
    </ligand>
</feature>
<evidence type="ECO:0000313" key="5">
    <source>
        <dbReference type="Proteomes" id="UP000657075"/>
    </source>
</evidence>
<comment type="pathway">
    <text evidence="3">Carbohydrate degradation; pentose phosphate pathway; D-ribose 5-phosphate from D-ribulose 5-phosphate (non-oxidative stage): step 1/1.</text>
</comment>
<dbReference type="AlphaFoldDB" id="A0A830ECB9"/>
<proteinExistence type="inferred from homology"/>
<dbReference type="Proteomes" id="UP000657075">
    <property type="component" value="Unassembled WGS sequence"/>
</dbReference>
<dbReference type="PANTHER" id="PTHR11934:SF0">
    <property type="entry name" value="RIBOSE-5-PHOSPHATE ISOMERASE"/>
    <property type="match status" value="1"/>
</dbReference>
<comment type="function">
    <text evidence="3">Catalyzes the reversible conversion of ribose-5-phosphate to ribulose 5-phosphate.</text>
</comment>
<dbReference type="SUPFAM" id="SSF100950">
    <property type="entry name" value="NagB/RpiA/CoA transferase-like"/>
    <property type="match status" value="1"/>
</dbReference>
<dbReference type="EC" id="5.3.1.6" evidence="3"/>
<dbReference type="NCBIfam" id="TIGR00021">
    <property type="entry name" value="rpiA"/>
    <property type="match status" value="1"/>
</dbReference>
<dbReference type="SUPFAM" id="SSF75445">
    <property type="entry name" value="D-ribose-5-phosphate isomerase (RpiA), lid domain"/>
    <property type="match status" value="1"/>
</dbReference>
<dbReference type="EMBL" id="BMNM01000013">
    <property type="protein sequence ID" value="GGI85345.1"/>
    <property type="molecule type" value="Genomic_DNA"/>
</dbReference>
<dbReference type="FunFam" id="3.40.50.1360:FF:000001">
    <property type="entry name" value="Ribose-5-phosphate isomerase A"/>
    <property type="match status" value="1"/>
</dbReference>
<accession>A0A830ECB9</accession>
<feature type="binding site" evidence="3">
    <location>
        <begin position="31"/>
        <end position="34"/>
    </location>
    <ligand>
        <name>substrate</name>
    </ligand>
</feature>
<evidence type="ECO:0000256" key="2">
    <source>
        <dbReference type="ARBA" id="ARBA00023235"/>
    </source>
</evidence>
<feature type="active site" description="Proton acceptor" evidence="3">
    <location>
        <position position="112"/>
    </location>
</feature>
<evidence type="ECO:0000313" key="4">
    <source>
        <dbReference type="EMBL" id="GGI85345.1"/>
    </source>
</evidence>
<name>A0A830ECB9_9CREN</name>
<dbReference type="Gene3D" id="3.30.70.260">
    <property type="match status" value="1"/>
</dbReference>
<dbReference type="InterPro" id="IPR020672">
    <property type="entry name" value="Ribose5P_isomerase_typA_subgr"/>
</dbReference>
<dbReference type="GO" id="GO:0009052">
    <property type="term" value="P:pentose-phosphate shunt, non-oxidative branch"/>
    <property type="evidence" value="ECO:0007669"/>
    <property type="project" value="UniProtKB-UniRule"/>
</dbReference>
<feature type="binding site" evidence="3">
    <location>
        <position position="130"/>
    </location>
    <ligand>
        <name>substrate</name>
    </ligand>
</feature>
<dbReference type="Pfam" id="PF06026">
    <property type="entry name" value="Rib_5-P_isom_A"/>
    <property type="match status" value="1"/>
</dbReference>
<protein>
    <recommendedName>
        <fullName evidence="3">Ribose-5-phosphate isomerase A</fullName>
        <ecNumber evidence="3">5.3.1.6</ecNumber>
    </recommendedName>
    <alternativeName>
        <fullName evidence="3">Phosphoriboisomerase A</fullName>
        <shortName evidence="3">PRI</shortName>
    </alternativeName>
</protein>
<comment type="caution">
    <text evidence="4">The sequence shown here is derived from an EMBL/GenBank/DDBJ whole genome shotgun (WGS) entry which is preliminary data.</text>
</comment>
<dbReference type="InterPro" id="IPR037171">
    <property type="entry name" value="NagB/RpiA_transferase-like"/>
</dbReference>
<dbReference type="HAMAP" id="MF_00170">
    <property type="entry name" value="Rib_5P_isom_A"/>
    <property type="match status" value="1"/>
</dbReference>
<dbReference type="CDD" id="cd01398">
    <property type="entry name" value="RPI_A"/>
    <property type="match status" value="1"/>
</dbReference>
<dbReference type="Gene3D" id="3.40.50.1360">
    <property type="match status" value="1"/>
</dbReference>